<feature type="region of interest" description="Disordered" evidence="1">
    <location>
        <begin position="27"/>
        <end position="97"/>
    </location>
</feature>
<accession>A0ABW5CHA8</accession>
<dbReference type="EMBL" id="JBHUIJ010000002">
    <property type="protein sequence ID" value="MFD2235902.1"/>
    <property type="molecule type" value="Genomic_DNA"/>
</dbReference>
<feature type="compositionally biased region" description="Basic and acidic residues" evidence="1">
    <location>
        <begin position="30"/>
        <end position="45"/>
    </location>
</feature>
<gene>
    <name evidence="2" type="ORF">ACFSKQ_00300</name>
</gene>
<protein>
    <submittedName>
        <fullName evidence="2">PopZ family protein</fullName>
    </submittedName>
</protein>
<comment type="caution">
    <text evidence="2">The sequence shown here is derived from an EMBL/GenBank/DDBJ whole genome shotgun (WGS) entry which is preliminary data.</text>
</comment>
<name>A0ABW5CHA8_9HYPH</name>
<dbReference type="RefSeq" id="WP_209736150.1">
    <property type="nucleotide sequence ID" value="NZ_CP072611.1"/>
</dbReference>
<proteinExistence type="predicted"/>
<evidence type="ECO:0000256" key="1">
    <source>
        <dbReference type="SAM" id="MobiDB-lite"/>
    </source>
</evidence>
<organism evidence="2 3">
    <name type="scientific">Aureimonas populi</name>
    <dbReference type="NCBI Taxonomy" id="1701758"/>
    <lineage>
        <taxon>Bacteria</taxon>
        <taxon>Pseudomonadati</taxon>
        <taxon>Pseudomonadota</taxon>
        <taxon>Alphaproteobacteria</taxon>
        <taxon>Hyphomicrobiales</taxon>
        <taxon>Aurantimonadaceae</taxon>
        <taxon>Aureimonas</taxon>
    </lineage>
</organism>
<evidence type="ECO:0000313" key="3">
    <source>
        <dbReference type="Proteomes" id="UP001597371"/>
    </source>
</evidence>
<keyword evidence="3" id="KW-1185">Reference proteome</keyword>
<sequence length="254" mass="27423">MTRASAAQEPSMDEILASIRRIIEGGEEAGEARAQERRPAVERLPDGGGAGNLLARLRPATGPSAEDGGLAPETGKAAAKPVAENPNPVPMPRDWLDDEDDLASRLADELASEDLMCLHERAANEPLSPARPETGASAPSGLMEEAAVAPAFVPANSDDRHMSEFRKAVIDDALGPERPEPASLVSTHTGELVGASFDELAEAIREGHLRSIEEMAQDILRPMLREWLDDNLPRLVERLVREEIERVARGNGRR</sequence>
<evidence type="ECO:0000313" key="2">
    <source>
        <dbReference type="EMBL" id="MFD2235902.1"/>
    </source>
</evidence>
<reference evidence="3" key="1">
    <citation type="journal article" date="2019" name="Int. J. Syst. Evol. Microbiol.">
        <title>The Global Catalogue of Microorganisms (GCM) 10K type strain sequencing project: providing services to taxonomists for standard genome sequencing and annotation.</title>
        <authorList>
            <consortium name="The Broad Institute Genomics Platform"/>
            <consortium name="The Broad Institute Genome Sequencing Center for Infectious Disease"/>
            <person name="Wu L."/>
            <person name="Ma J."/>
        </authorList>
    </citation>
    <scope>NUCLEOTIDE SEQUENCE [LARGE SCALE GENOMIC DNA]</scope>
    <source>
        <strain evidence="3">ZS-35-S2</strain>
    </source>
</reference>
<dbReference type="InterPro" id="IPR019632">
    <property type="entry name" value="DUF2497"/>
</dbReference>
<dbReference type="Proteomes" id="UP001597371">
    <property type="component" value="Unassembled WGS sequence"/>
</dbReference>
<dbReference type="Pfam" id="PF10691">
    <property type="entry name" value="DUF2497"/>
    <property type="match status" value="1"/>
</dbReference>